<reference evidence="7" key="2">
    <citation type="submission" date="2021-04" db="EMBL/GenBank/DDBJ databases">
        <authorList>
            <person name="Podell S."/>
        </authorList>
    </citation>
    <scope>NUCLEOTIDE SEQUENCE</scope>
    <source>
        <strain evidence="7">Hildebrandi</strain>
    </source>
</reference>
<sequence length="325" mass="34458">MPLSPERKKEYFQRLTSLLVTYSKCFIVEVDNVGSKQLADTRKTLRGKAEILMGKNTMMRKCMKEYVDENPGSPVEKLIECCRGNVGFVFTNGDLGEIREVLESNTRPAPAKVGAVAPVDVIVPKGGTGCDPGQTAFFQTLQIATKITRGQIEMVNDTHLINKGEKVTASQAALLQKLNIEPFSYGLVLKAVYDNGSLFDAKILDITDAVLASKFCEALNALASISLALGFPTQASVPHSIVNAFKAILSVTIELPSYTFDKADLYEEYLKDPSKFAGPATGGGGGGGGAAAAEAKPEEPEEEEMEVGGGGDLFGGDGGGGGGDY</sequence>
<dbReference type="PANTHER" id="PTHR45699:SF3">
    <property type="entry name" value="LARGE RIBOSOMAL SUBUNIT PROTEIN UL10"/>
    <property type="match status" value="1"/>
</dbReference>
<feature type="region of interest" description="Disordered" evidence="5">
    <location>
        <begin position="277"/>
        <end position="325"/>
    </location>
</feature>
<dbReference type="GO" id="GO:0070180">
    <property type="term" value="F:large ribosomal subunit rRNA binding"/>
    <property type="evidence" value="ECO:0007669"/>
    <property type="project" value="TreeGrafter"/>
</dbReference>
<name>A0A9K3Q222_9STRA</name>
<evidence type="ECO:0000256" key="1">
    <source>
        <dbReference type="ARBA" id="ARBA00008889"/>
    </source>
</evidence>
<dbReference type="CDD" id="cd05795">
    <property type="entry name" value="Ribosomal_P0_L10e"/>
    <property type="match status" value="1"/>
</dbReference>
<comment type="caution">
    <text evidence="7">The sequence shown here is derived from an EMBL/GenBank/DDBJ whole genome shotgun (WGS) entry which is preliminary data.</text>
</comment>
<comment type="similarity">
    <text evidence="1 4">Belongs to the universal ribosomal protein uL10 family.</text>
</comment>
<dbReference type="EMBL" id="JAGRRH010000007">
    <property type="protein sequence ID" value="KAG7367615.1"/>
    <property type="molecule type" value="Genomic_DNA"/>
</dbReference>
<dbReference type="Pfam" id="PF00428">
    <property type="entry name" value="Ribosomal_60s"/>
    <property type="match status" value="1"/>
</dbReference>
<feature type="domain" description="Large ribosomal subunit protein uL10-like insertion" evidence="6">
    <location>
        <begin position="111"/>
        <end position="180"/>
    </location>
</feature>
<dbReference type="InterPro" id="IPR030670">
    <property type="entry name" value="uL10_eukaryotes"/>
</dbReference>
<dbReference type="InterPro" id="IPR001790">
    <property type="entry name" value="Ribosomal_uL10"/>
</dbReference>
<proteinExistence type="inferred from homology"/>
<dbReference type="PANTHER" id="PTHR45699">
    <property type="entry name" value="60S ACIDIC RIBOSOMAL PROTEIN P0"/>
    <property type="match status" value="1"/>
</dbReference>
<keyword evidence="2 4" id="KW-0689">Ribosomal protein</keyword>
<accession>A0A9K3Q222</accession>
<keyword evidence="8" id="KW-1185">Reference proteome</keyword>
<dbReference type="GO" id="GO:0002181">
    <property type="term" value="P:cytoplasmic translation"/>
    <property type="evidence" value="ECO:0007669"/>
    <property type="project" value="TreeGrafter"/>
</dbReference>
<keyword evidence="3 4" id="KW-0687">Ribonucleoprotein</keyword>
<evidence type="ECO:0000313" key="7">
    <source>
        <dbReference type="EMBL" id="KAG7367615.1"/>
    </source>
</evidence>
<dbReference type="GO" id="GO:0003735">
    <property type="term" value="F:structural constituent of ribosome"/>
    <property type="evidence" value="ECO:0007669"/>
    <property type="project" value="TreeGrafter"/>
</dbReference>
<dbReference type="Proteomes" id="UP000693970">
    <property type="component" value="Unassembled WGS sequence"/>
</dbReference>
<evidence type="ECO:0000256" key="5">
    <source>
        <dbReference type="SAM" id="MobiDB-lite"/>
    </source>
</evidence>
<dbReference type="Pfam" id="PF00466">
    <property type="entry name" value="Ribosomal_L10"/>
    <property type="match status" value="1"/>
</dbReference>
<evidence type="ECO:0000256" key="4">
    <source>
        <dbReference type="PIRNR" id="PIRNR039087"/>
    </source>
</evidence>
<dbReference type="PIRSF" id="PIRSF039087">
    <property type="entry name" value="L10E"/>
    <property type="match status" value="1"/>
</dbReference>
<dbReference type="InterPro" id="IPR050323">
    <property type="entry name" value="Ribosomal_protein_uL10"/>
</dbReference>
<evidence type="ECO:0000259" key="6">
    <source>
        <dbReference type="Pfam" id="PF17777"/>
    </source>
</evidence>
<evidence type="ECO:0000256" key="3">
    <source>
        <dbReference type="ARBA" id="ARBA00023274"/>
    </source>
</evidence>
<gene>
    <name evidence="7" type="ORF">IV203_030286</name>
</gene>
<dbReference type="Pfam" id="PF17777">
    <property type="entry name" value="RL10P_insert"/>
    <property type="match status" value="1"/>
</dbReference>
<organism evidence="7 8">
    <name type="scientific">Nitzschia inconspicua</name>
    <dbReference type="NCBI Taxonomy" id="303405"/>
    <lineage>
        <taxon>Eukaryota</taxon>
        <taxon>Sar</taxon>
        <taxon>Stramenopiles</taxon>
        <taxon>Ochrophyta</taxon>
        <taxon>Bacillariophyta</taxon>
        <taxon>Bacillariophyceae</taxon>
        <taxon>Bacillariophycidae</taxon>
        <taxon>Bacillariales</taxon>
        <taxon>Bacillariaceae</taxon>
        <taxon>Nitzschia</taxon>
    </lineage>
</organism>
<evidence type="ECO:0000256" key="2">
    <source>
        <dbReference type="ARBA" id="ARBA00022980"/>
    </source>
</evidence>
<protein>
    <recommendedName>
        <fullName evidence="4">60S acidic ribosomal protein P0</fullName>
    </recommendedName>
</protein>
<dbReference type="InterPro" id="IPR040637">
    <property type="entry name" value="Ribosomal_uL10-like_insert"/>
</dbReference>
<dbReference type="FunFam" id="3.90.105.20:FF:000001">
    <property type="entry name" value="60S acidic ribosomal protein P0"/>
    <property type="match status" value="1"/>
</dbReference>
<dbReference type="AlphaFoldDB" id="A0A9K3Q222"/>
<feature type="compositionally biased region" description="Gly residues" evidence="5">
    <location>
        <begin position="307"/>
        <end position="325"/>
    </location>
</feature>
<dbReference type="OrthoDB" id="10259902at2759"/>
<reference evidence="7" key="1">
    <citation type="journal article" date="2021" name="Sci. Rep.">
        <title>Diploid genomic architecture of Nitzschia inconspicua, an elite biomass production diatom.</title>
        <authorList>
            <person name="Oliver A."/>
            <person name="Podell S."/>
            <person name="Pinowska A."/>
            <person name="Traller J.C."/>
            <person name="Smith S.R."/>
            <person name="McClure R."/>
            <person name="Beliaev A."/>
            <person name="Bohutskyi P."/>
            <person name="Hill E.A."/>
            <person name="Rabines A."/>
            <person name="Zheng H."/>
            <person name="Allen L.Z."/>
            <person name="Kuo A."/>
            <person name="Grigoriev I.V."/>
            <person name="Allen A.E."/>
            <person name="Hazlebeck D."/>
            <person name="Allen E.E."/>
        </authorList>
    </citation>
    <scope>NUCLEOTIDE SEQUENCE</scope>
    <source>
        <strain evidence="7">Hildebrandi</strain>
    </source>
</reference>
<feature type="compositionally biased region" description="Gly residues" evidence="5">
    <location>
        <begin position="280"/>
        <end position="290"/>
    </location>
</feature>
<dbReference type="GO" id="GO:0022625">
    <property type="term" value="C:cytosolic large ribosomal subunit"/>
    <property type="evidence" value="ECO:0007669"/>
    <property type="project" value="TreeGrafter"/>
</dbReference>
<evidence type="ECO:0000313" key="8">
    <source>
        <dbReference type="Proteomes" id="UP000693970"/>
    </source>
</evidence>
<dbReference type="GO" id="GO:0000027">
    <property type="term" value="P:ribosomal large subunit assembly"/>
    <property type="evidence" value="ECO:0007669"/>
    <property type="project" value="TreeGrafter"/>
</dbReference>
<comment type="function">
    <text evidence="4">Ribosomal protein P0 is the functional equivalent of E.coli protein L10.</text>
</comment>